<evidence type="ECO:0000313" key="2">
    <source>
        <dbReference type="Proteomes" id="UP000030645"/>
    </source>
</evidence>
<accession>W9SFA3</accession>
<proteinExistence type="predicted"/>
<keyword evidence="2" id="KW-1185">Reference proteome</keyword>
<evidence type="ECO:0000313" key="1">
    <source>
        <dbReference type="EMBL" id="EXC30581.1"/>
    </source>
</evidence>
<name>W9SFA3_9ROSA</name>
<protein>
    <submittedName>
        <fullName evidence="1">Uncharacterized protein</fullName>
    </submittedName>
</protein>
<dbReference type="AlphaFoldDB" id="W9SFA3"/>
<sequence length="88" mass="9427">MAIGPKKQRVKIDGYPPTPSLCHYSFMNTTNSCSCAALQQCVSGGVWCVTLERDIAVTPLLPTDSLARVAGPAHFQLQTVVTSLITGY</sequence>
<gene>
    <name evidence="1" type="ORF">L484_015074</name>
</gene>
<reference evidence="2" key="1">
    <citation type="submission" date="2013-01" db="EMBL/GenBank/DDBJ databases">
        <title>Draft Genome Sequence of a Mulberry Tree, Morus notabilis C.K. Schneid.</title>
        <authorList>
            <person name="He N."/>
            <person name="Zhao S."/>
        </authorList>
    </citation>
    <scope>NUCLEOTIDE SEQUENCE</scope>
</reference>
<organism evidence="1 2">
    <name type="scientific">Morus notabilis</name>
    <dbReference type="NCBI Taxonomy" id="981085"/>
    <lineage>
        <taxon>Eukaryota</taxon>
        <taxon>Viridiplantae</taxon>
        <taxon>Streptophyta</taxon>
        <taxon>Embryophyta</taxon>
        <taxon>Tracheophyta</taxon>
        <taxon>Spermatophyta</taxon>
        <taxon>Magnoliopsida</taxon>
        <taxon>eudicotyledons</taxon>
        <taxon>Gunneridae</taxon>
        <taxon>Pentapetalae</taxon>
        <taxon>rosids</taxon>
        <taxon>fabids</taxon>
        <taxon>Rosales</taxon>
        <taxon>Moraceae</taxon>
        <taxon>Moreae</taxon>
        <taxon>Morus</taxon>
    </lineage>
</organism>
<dbReference type="Proteomes" id="UP000030645">
    <property type="component" value="Unassembled WGS sequence"/>
</dbReference>
<dbReference type="EMBL" id="KE346210">
    <property type="protein sequence ID" value="EXC30581.1"/>
    <property type="molecule type" value="Genomic_DNA"/>
</dbReference>